<organism evidence="12 13">
    <name type="scientific">Phellinidium pouzarii</name>
    <dbReference type="NCBI Taxonomy" id="167371"/>
    <lineage>
        <taxon>Eukaryota</taxon>
        <taxon>Fungi</taxon>
        <taxon>Dikarya</taxon>
        <taxon>Basidiomycota</taxon>
        <taxon>Agaricomycotina</taxon>
        <taxon>Agaricomycetes</taxon>
        <taxon>Hymenochaetales</taxon>
        <taxon>Hymenochaetaceae</taxon>
        <taxon>Phellinidium</taxon>
    </lineage>
</organism>
<keyword evidence="4 10" id="KW-0812">Transmembrane</keyword>
<keyword evidence="3" id="KW-0813">Transport</keyword>
<dbReference type="InterPro" id="IPR000727">
    <property type="entry name" value="T_SNARE_dom"/>
</dbReference>
<dbReference type="GO" id="GO:0006886">
    <property type="term" value="P:intracellular protein transport"/>
    <property type="evidence" value="ECO:0007669"/>
    <property type="project" value="InterPro"/>
</dbReference>
<comment type="similarity">
    <text evidence="2">Belongs to the syntaxin family.</text>
</comment>
<evidence type="ECO:0000256" key="7">
    <source>
        <dbReference type="ARBA" id="ARBA00023034"/>
    </source>
</evidence>
<evidence type="ECO:0000313" key="12">
    <source>
        <dbReference type="EMBL" id="THH10654.1"/>
    </source>
</evidence>
<keyword evidence="13" id="KW-1185">Reference proteome</keyword>
<evidence type="ECO:0000256" key="4">
    <source>
        <dbReference type="ARBA" id="ARBA00022692"/>
    </source>
</evidence>
<evidence type="ECO:0000256" key="3">
    <source>
        <dbReference type="ARBA" id="ARBA00022448"/>
    </source>
</evidence>
<feature type="transmembrane region" description="Helical" evidence="10">
    <location>
        <begin position="356"/>
        <end position="373"/>
    </location>
</feature>
<keyword evidence="7" id="KW-0333">Golgi apparatus</keyword>
<accession>A0A4S4LFG7</accession>
<dbReference type="GO" id="GO:0031201">
    <property type="term" value="C:SNARE complex"/>
    <property type="evidence" value="ECO:0007669"/>
    <property type="project" value="TreeGrafter"/>
</dbReference>
<dbReference type="GO" id="GO:0000149">
    <property type="term" value="F:SNARE binding"/>
    <property type="evidence" value="ECO:0007669"/>
    <property type="project" value="TreeGrafter"/>
</dbReference>
<evidence type="ECO:0000256" key="10">
    <source>
        <dbReference type="SAM" id="Phobius"/>
    </source>
</evidence>
<feature type="domain" description="T-SNARE coiled-coil homology" evidence="11">
    <location>
        <begin position="282"/>
        <end position="344"/>
    </location>
</feature>
<dbReference type="PANTHER" id="PTHR19957">
    <property type="entry name" value="SYNTAXIN"/>
    <property type="match status" value="1"/>
</dbReference>
<proteinExistence type="inferred from homology"/>
<comment type="subcellular location">
    <subcellularLocation>
        <location evidence="1">Golgi apparatus membrane</location>
        <topology evidence="1">Single-pass type IV membrane protein</topology>
    </subcellularLocation>
</comment>
<keyword evidence="5" id="KW-0653">Protein transport</keyword>
<dbReference type="InterPro" id="IPR010989">
    <property type="entry name" value="SNARE"/>
</dbReference>
<sequence length="474" mass="52901">MSSSSQPTTRSRTLLFISYRDSTTRPPRRNPFLPAARNYSDDDAYINPDDEHEHLISNGPGPPHLALEVDLPPKWCARPSQHHPVTYPFLAVRRVDISDQVHDALAVTQSKSAFIDRSVLGNRICALAKMNIFMFRVFAVSALEKLHAKHVLPGFSDRSVEEREIETLTSDITRSLIQNIAASSSHAFPPNKAGPSRHEALATQNVQRALAAKVQDLSATFRKKQRVYMETLQGHAIKNQDLLVASGAVSLKGLEGMSDLDEDIRVATHGQQTSMLEEEELGSDLRTRDREITEIAKSIAALADLFKDLSALVIDQGTLLDSVEYNIEATSVHMAEAVTELNIAERYQKNTGRRKCIFLLLLIIFGLIITLIFKPSRHARPPPAPPTSSTEQLPPLPLMSVDVGFVDPTRARRDLHDGGDVKRFLIMRISVIELTLYITFVHATHFSLGFTMRGLDNDVRAPVSFSRDVWTEFN</sequence>
<feature type="transmembrane region" description="Helical" evidence="10">
    <location>
        <begin position="425"/>
        <end position="443"/>
    </location>
</feature>
<dbReference type="PROSITE" id="PS00914">
    <property type="entry name" value="SYNTAXIN"/>
    <property type="match status" value="1"/>
</dbReference>
<dbReference type="CDD" id="cd15845">
    <property type="entry name" value="SNARE_syntaxin16"/>
    <property type="match status" value="1"/>
</dbReference>
<dbReference type="GO" id="GO:0048278">
    <property type="term" value="P:vesicle docking"/>
    <property type="evidence" value="ECO:0007669"/>
    <property type="project" value="TreeGrafter"/>
</dbReference>
<dbReference type="Gene3D" id="1.20.58.70">
    <property type="match status" value="1"/>
</dbReference>
<evidence type="ECO:0000256" key="2">
    <source>
        <dbReference type="ARBA" id="ARBA00009063"/>
    </source>
</evidence>
<evidence type="ECO:0000256" key="8">
    <source>
        <dbReference type="ARBA" id="ARBA00023054"/>
    </source>
</evidence>
<dbReference type="SMART" id="SM00397">
    <property type="entry name" value="t_SNARE"/>
    <property type="match status" value="1"/>
</dbReference>
<dbReference type="PROSITE" id="PS50192">
    <property type="entry name" value="T_SNARE"/>
    <property type="match status" value="1"/>
</dbReference>
<evidence type="ECO:0000256" key="9">
    <source>
        <dbReference type="ARBA" id="ARBA00023136"/>
    </source>
</evidence>
<dbReference type="InterPro" id="IPR045242">
    <property type="entry name" value="Syntaxin"/>
</dbReference>
<evidence type="ECO:0000256" key="1">
    <source>
        <dbReference type="ARBA" id="ARBA00004409"/>
    </source>
</evidence>
<dbReference type="EMBL" id="SGPK01000030">
    <property type="protein sequence ID" value="THH10654.1"/>
    <property type="molecule type" value="Genomic_DNA"/>
</dbReference>
<keyword evidence="6 10" id="KW-1133">Transmembrane helix</keyword>
<evidence type="ECO:0000256" key="6">
    <source>
        <dbReference type="ARBA" id="ARBA00022989"/>
    </source>
</evidence>
<evidence type="ECO:0000256" key="5">
    <source>
        <dbReference type="ARBA" id="ARBA00022927"/>
    </source>
</evidence>
<keyword evidence="8" id="KW-0175">Coiled coil</keyword>
<dbReference type="Pfam" id="PF05739">
    <property type="entry name" value="SNARE"/>
    <property type="match status" value="1"/>
</dbReference>
<protein>
    <recommendedName>
        <fullName evidence="11">t-SNARE coiled-coil homology domain-containing protein</fullName>
    </recommendedName>
</protein>
<dbReference type="AlphaFoldDB" id="A0A4S4LFG7"/>
<dbReference type="Proteomes" id="UP000308199">
    <property type="component" value="Unassembled WGS sequence"/>
</dbReference>
<gene>
    <name evidence="12" type="ORF">EW145_g1184</name>
</gene>
<dbReference type="PANTHER" id="PTHR19957:SF83">
    <property type="entry name" value="SYNTAXIN-16"/>
    <property type="match status" value="1"/>
</dbReference>
<evidence type="ECO:0000259" key="11">
    <source>
        <dbReference type="PROSITE" id="PS50192"/>
    </source>
</evidence>
<name>A0A4S4LFG7_9AGAM</name>
<comment type="caution">
    <text evidence="12">The sequence shown here is derived from an EMBL/GenBank/DDBJ whole genome shotgun (WGS) entry which is preliminary data.</text>
</comment>
<dbReference type="SUPFAM" id="SSF47661">
    <property type="entry name" value="t-snare proteins"/>
    <property type="match status" value="1"/>
</dbReference>
<keyword evidence="9 10" id="KW-0472">Membrane</keyword>
<dbReference type="GO" id="GO:0006906">
    <property type="term" value="P:vesicle fusion"/>
    <property type="evidence" value="ECO:0007669"/>
    <property type="project" value="TreeGrafter"/>
</dbReference>
<dbReference type="GO" id="GO:0000139">
    <property type="term" value="C:Golgi membrane"/>
    <property type="evidence" value="ECO:0007669"/>
    <property type="project" value="UniProtKB-SubCell"/>
</dbReference>
<dbReference type="OrthoDB" id="10251371at2759"/>
<evidence type="ECO:0000313" key="13">
    <source>
        <dbReference type="Proteomes" id="UP000308199"/>
    </source>
</evidence>
<reference evidence="12 13" key="1">
    <citation type="submission" date="2019-02" db="EMBL/GenBank/DDBJ databases">
        <title>Genome sequencing of the rare red list fungi Phellinidium pouzarii.</title>
        <authorList>
            <person name="Buettner E."/>
            <person name="Kellner H."/>
        </authorList>
    </citation>
    <scope>NUCLEOTIDE SEQUENCE [LARGE SCALE GENOMIC DNA]</scope>
    <source>
        <strain evidence="12 13">DSM 108285</strain>
    </source>
</reference>
<dbReference type="InterPro" id="IPR006012">
    <property type="entry name" value="Syntaxin/epimorphin_CS"/>
</dbReference>
<dbReference type="GO" id="GO:0005484">
    <property type="term" value="F:SNAP receptor activity"/>
    <property type="evidence" value="ECO:0007669"/>
    <property type="project" value="InterPro"/>
</dbReference>